<keyword evidence="6 10" id="KW-0238">DNA-binding</keyword>
<dbReference type="SMART" id="SM00448">
    <property type="entry name" value="REC"/>
    <property type="match status" value="1"/>
</dbReference>
<comment type="caution">
    <text evidence="13">The sequence shown here is derived from an EMBL/GenBank/DDBJ whole genome shotgun (WGS) entry which is preliminary data.</text>
</comment>
<proteinExistence type="predicted"/>
<dbReference type="Proteomes" id="UP000627781">
    <property type="component" value="Unassembled WGS sequence"/>
</dbReference>
<sequence length="225" mass="26292">MMIKVLIVEDDPMVSLINRRYLEKLGNIKIYGPVTTEEEIITNLINEEIDLVLLDIFLPKKSGLDILKSLRDKKYLVDVIMITAANSVEELKRAFAYGATDYLVKPFEFPRFEEAFKKYKNKYEILVNDKIVNQEDIDSIQNLKNREKELVLPKGLNQRTLDRIIMFLNENSNEIWTLREIASKINISNVTVKKYMDYLEEINKVEVKPTCGNVGRPELKYIVRN</sequence>
<dbReference type="PROSITE" id="PS50110">
    <property type="entry name" value="RESPONSE_REGULATORY"/>
    <property type="match status" value="1"/>
</dbReference>
<dbReference type="PIRSF" id="PIRSF006171">
    <property type="entry name" value="RR_citrat_malat"/>
    <property type="match status" value="1"/>
</dbReference>
<evidence type="ECO:0000256" key="11">
    <source>
        <dbReference type="PROSITE-ProRule" id="PRU00169"/>
    </source>
</evidence>
<evidence type="ECO:0000256" key="3">
    <source>
        <dbReference type="ARBA" id="ARBA00022553"/>
    </source>
</evidence>
<evidence type="ECO:0000256" key="2">
    <source>
        <dbReference type="ARBA" id="ARBA00022490"/>
    </source>
</evidence>
<dbReference type="InterPro" id="IPR013196">
    <property type="entry name" value="HTH_11"/>
</dbReference>
<comment type="function">
    <text evidence="9">May play the central regulatory role in sporulation. It may be an element of the effector pathway responsible for the activation of sporulation genes in response to nutritional stress. Spo0A may act in concert with spo0H (a sigma factor) to control the expression of some genes that are critical to the sporulation process.</text>
</comment>
<comment type="subcellular location">
    <subcellularLocation>
        <location evidence="1 10">Cytoplasm</location>
    </subcellularLocation>
</comment>
<evidence type="ECO:0000256" key="1">
    <source>
        <dbReference type="ARBA" id="ARBA00004496"/>
    </source>
</evidence>
<organism evidence="13 14">
    <name type="scientific">Clostridium cibarium</name>
    <dbReference type="NCBI Taxonomy" id="2762247"/>
    <lineage>
        <taxon>Bacteria</taxon>
        <taxon>Bacillati</taxon>
        <taxon>Bacillota</taxon>
        <taxon>Clostridia</taxon>
        <taxon>Eubacteriales</taxon>
        <taxon>Clostridiaceae</taxon>
        <taxon>Clostridium</taxon>
    </lineage>
</organism>
<evidence type="ECO:0000256" key="7">
    <source>
        <dbReference type="ARBA" id="ARBA00023159"/>
    </source>
</evidence>
<evidence type="ECO:0000256" key="10">
    <source>
        <dbReference type="PIRNR" id="PIRNR006171"/>
    </source>
</evidence>
<dbReference type="SUPFAM" id="SSF52172">
    <property type="entry name" value="CheY-like"/>
    <property type="match status" value="1"/>
</dbReference>
<dbReference type="EMBL" id="JACSRA010000020">
    <property type="protein sequence ID" value="MBD7912181.1"/>
    <property type="molecule type" value="Genomic_DNA"/>
</dbReference>
<evidence type="ECO:0000256" key="9">
    <source>
        <dbReference type="ARBA" id="ARBA00024867"/>
    </source>
</evidence>
<feature type="modified residue" description="4-aspartylphosphate" evidence="11">
    <location>
        <position position="55"/>
    </location>
</feature>
<dbReference type="InterPro" id="IPR011006">
    <property type="entry name" value="CheY-like_superfamily"/>
</dbReference>
<evidence type="ECO:0000313" key="14">
    <source>
        <dbReference type="Proteomes" id="UP000627781"/>
    </source>
</evidence>
<dbReference type="InterPro" id="IPR024187">
    <property type="entry name" value="Sig_transdc_resp-reg_cit/mal"/>
</dbReference>
<dbReference type="PANTHER" id="PTHR45526">
    <property type="entry name" value="TRANSCRIPTIONAL REGULATORY PROTEIN DPIA"/>
    <property type="match status" value="1"/>
</dbReference>
<keyword evidence="3 11" id="KW-0597">Phosphoprotein</keyword>
<evidence type="ECO:0000256" key="4">
    <source>
        <dbReference type="ARBA" id="ARBA00023012"/>
    </source>
</evidence>
<gene>
    <name evidence="13" type="ORF">H9661_12520</name>
</gene>
<keyword evidence="5 10" id="KW-0805">Transcription regulation</keyword>
<evidence type="ECO:0000259" key="12">
    <source>
        <dbReference type="PROSITE" id="PS50110"/>
    </source>
</evidence>
<evidence type="ECO:0000256" key="6">
    <source>
        <dbReference type="ARBA" id="ARBA00023125"/>
    </source>
</evidence>
<protein>
    <recommendedName>
        <fullName evidence="10">Transcriptional regulatory protein</fullName>
    </recommendedName>
</protein>
<dbReference type="InterPro" id="IPR036390">
    <property type="entry name" value="WH_DNA-bd_sf"/>
</dbReference>
<feature type="domain" description="Response regulatory" evidence="12">
    <location>
        <begin position="4"/>
        <end position="120"/>
    </location>
</feature>
<dbReference type="Gene3D" id="3.40.50.2300">
    <property type="match status" value="1"/>
</dbReference>
<accession>A0ABR8PVJ0</accession>
<dbReference type="SUPFAM" id="SSF46785">
    <property type="entry name" value="Winged helix' DNA-binding domain"/>
    <property type="match status" value="1"/>
</dbReference>
<keyword evidence="4 10" id="KW-0902">Two-component regulatory system</keyword>
<dbReference type="InterPro" id="IPR051271">
    <property type="entry name" value="2C-system_Tx_regulators"/>
</dbReference>
<dbReference type="InterPro" id="IPR001789">
    <property type="entry name" value="Sig_transdc_resp-reg_receiver"/>
</dbReference>
<keyword evidence="2 10" id="KW-0963">Cytoplasm</keyword>
<dbReference type="Pfam" id="PF08279">
    <property type="entry name" value="HTH_11"/>
    <property type="match status" value="1"/>
</dbReference>
<evidence type="ECO:0000313" key="13">
    <source>
        <dbReference type="EMBL" id="MBD7912181.1"/>
    </source>
</evidence>
<dbReference type="Gene3D" id="1.10.10.10">
    <property type="entry name" value="Winged helix-like DNA-binding domain superfamily/Winged helix DNA-binding domain"/>
    <property type="match status" value="1"/>
</dbReference>
<evidence type="ECO:0000256" key="5">
    <source>
        <dbReference type="ARBA" id="ARBA00023015"/>
    </source>
</evidence>
<evidence type="ECO:0000256" key="8">
    <source>
        <dbReference type="ARBA" id="ARBA00023163"/>
    </source>
</evidence>
<dbReference type="PANTHER" id="PTHR45526:SF1">
    <property type="entry name" value="TRANSCRIPTIONAL REGULATORY PROTEIN DCUR-RELATED"/>
    <property type="match status" value="1"/>
</dbReference>
<dbReference type="InterPro" id="IPR036388">
    <property type="entry name" value="WH-like_DNA-bd_sf"/>
</dbReference>
<keyword evidence="8 10" id="KW-0804">Transcription</keyword>
<reference evidence="13 14" key="1">
    <citation type="submission" date="2020-08" db="EMBL/GenBank/DDBJ databases">
        <title>A Genomic Blueprint of the Chicken Gut Microbiome.</title>
        <authorList>
            <person name="Gilroy R."/>
            <person name="Ravi A."/>
            <person name="Getino M."/>
            <person name="Pursley I."/>
            <person name="Horton D.L."/>
            <person name="Alikhan N.-F."/>
            <person name="Baker D."/>
            <person name="Gharbi K."/>
            <person name="Hall N."/>
            <person name="Watson M."/>
            <person name="Adriaenssens E.M."/>
            <person name="Foster-Nyarko E."/>
            <person name="Jarju S."/>
            <person name="Secka A."/>
            <person name="Antonio M."/>
            <person name="Oren A."/>
            <person name="Chaudhuri R."/>
            <person name="La Ragione R.M."/>
            <person name="Hildebrand F."/>
            <person name="Pallen M.J."/>
        </authorList>
    </citation>
    <scope>NUCLEOTIDE SEQUENCE [LARGE SCALE GENOMIC DNA]</scope>
    <source>
        <strain evidence="13 14">Sa3CVN1</strain>
    </source>
</reference>
<name>A0ABR8PVJ0_9CLOT</name>
<keyword evidence="7 10" id="KW-0010">Activator</keyword>
<keyword evidence="14" id="KW-1185">Reference proteome</keyword>
<dbReference type="Pfam" id="PF00072">
    <property type="entry name" value="Response_reg"/>
    <property type="match status" value="1"/>
</dbReference>